<dbReference type="GO" id="GO:0006465">
    <property type="term" value="P:signal peptide processing"/>
    <property type="evidence" value="ECO:0007669"/>
    <property type="project" value="InterPro"/>
</dbReference>
<dbReference type="PRINTS" id="PR00727">
    <property type="entry name" value="LEADERPTASE"/>
</dbReference>
<keyword evidence="7" id="KW-0812">Transmembrane</keyword>
<feature type="domain" description="Peptidase S26" evidence="9">
    <location>
        <begin position="53"/>
        <end position="248"/>
    </location>
</feature>
<feature type="compositionally biased region" description="Basic and acidic residues" evidence="8">
    <location>
        <begin position="18"/>
        <end position="32"/>
    </location>
</feature>
<feature type="active site" evidence="6">
    <location>
        <position position="153"/>
    </location>
</feature>
<evidence type="ECO:0000256" key="7">
    <source>
        <dbReference type="RuleBase" id="RU362042"/>
    </source>
</evidence>
<dbReference type="RefSeq" id="WP_179479791.1">
    <property type="nucleotide sequence ID" value="NZ_JACCFW010000001.1"/>
</dbReference>
<dbReference type="GO" id="GO:0005886">
    <property type="term" value="C:plasma membrane"/>
    <property type="evidence" value="ECO:0007669"/>
    <property type="project" value="UniProtKB-SubCell"/>
</dbReference>
<dbReference type="EMBL" id="JACCFW010000001">
    <property type="protein sequence ID" value="NYJ74123.1"/>
    <property type="molecule type" value="Genomic_DNA"/>
</dbReference>
<keyword evidence="7" id="KW-1133">Transmembrane helix</keyword>
<protein>
    <recommendedName>
        <fullName evidence="4 7">Signal peptidase I</fullName>
        <ecNumber evidence="4 7">3.4.21.89</ecNumber>
    </recommendedName>
</protein>
<dbReference type="Proteomes" id="UP000571817">
    <property type="component" value="Unassembled WGS sequence"/>
</dbReference>
<dbReference type="InterPro" id="IPR019533">
    <property type="entry name" value="Peptidase_S26"/>
</dbReference>
<dbReference type="InterPro" id="IPR019758">
    <property type="entry name" value="Pept_S26A_signal_pept_1_CS"/>
</dbReference>
<dbReference type="EC" id="3.4.21.89" evidence="4 7"/>
<dbReference type="InterPro" id="IPR000223">
    <property type="entry name" value="Pept_S26A_signal_pept_1"/>
</dbReference>
<keyword evidence="5 7" id="KW-0378">Hydrolase</keyword>
<feature type="active site" evidence="6">
    <location>
        <position position="83"/>
    </location>
</feature>
<evidence type="ECO:0000256" key="2">
    <source>
        <dbReference type="ARBA" id="ARBA00004401"/>
    </source>
</evidence>
<dbReference type="InterPro" id="IPR036286">
    <property type="entry name" value="LexA/Signal_pep-like_sf"/>
</dbReference>
<keyword evidence="11" id="KW-1185">Reference proteome</keyword>
<evidence type="ECO:0000313" key="10">
    <source>
        <dbReference type="EMBL" id="NYJ74123.1"/>
    </source>
</evidence>
<comment type="subcellular location">
    <subcellularLocation>
        <location evidence="2">Cell membrane</location>
        <topology evidence="2">Single-pass type II membrane protein</topology>
    </subcellularLocation>
    <subcellularLocation>
        <location evidence="7">Membrane</location>
        <topology evidence="7">Single-pass type II membrane protein</topology>
    </subcellularLocation>
</comment>
<dbReference type="Gene3D" id="2.10.109.10">
    <property type="entry name" value="Umud Fragment, subunit A"/>
    <property type="match status" value="1"/>
</dbReference>
<keyword evidence="7" id="KW-0645">Protease</keyword>
<dbReference type="PANTHER" id="PTHR43390">
    <property type="entry name" value="SIGNAL PEPTIDASE I"/>
    <property type="match status" value="1"/>
</dbReference>
<dbReference type="GO" id="GO:0009003">
    <property type="term" value="F:signal peptidase activity"/>
    <property type="evidence" value="ECO:0007669"/>
    <property type="project" value="UniProtKB-EC"/>
</dbReference>
<keyword evidence="7" id="KW-0472">Membrane</keyword>
<dbReference type="AlphaFoldDB" id="A0A853DDP8"/>
<name>A0A853DDP8_9MICO</name>
<comment type="caution">
    <text evidence="10">The sequence shown here is derived from an EMBL/GenBank/DDBJ whole genome shotgun (WGS) entry which is preliminary data.</text>
</comment>
<evidence type="ECO:0000256" key="1">
    <source>
        <dbReference type="ARBA" id="ARBA00000677"/>
    </source>
</evidence>
<sequence>MTDDSRNRPPSGASSDASAHRAASDTPDDRPAPGEVPATAEHPRPHHRWVFLRELAIVVVIALALSFLVKTFLVQPFSIPSPSMENTLITGDRILVSKFTPQHSALHRGDVVVFSKPNTWGPDESNPGPVKRIVKDALIGVGVLPGGPDHLVKRVIGLPGDHIVCCNSKDQITINGYAITEKYLPPGEKSDDGPDARFDITVPAGKVWVLGDNRADSADSRVHNLDGKGVDGTVPVSDITGQVVAIAWPISRIGGLPTYGSVFADVPKPRP</sequence>
<evidence type="ECO:0000256" key="5">
    <source>
        <dbReference type="ARBA" id="ARBA00022801"/>
    </source>
</evidence>
<evidence type="ECO:0000259" key="9">
    <source>
        <dbReference type="Pfam" id="PF10502"/>
    </source>
</evidence>
<organism evidence="10 11">
    <name type="scientific">Allobranchiibius huperziae</name>
    <dbReference type="NCBI Taxonomy" id="1874116"/>
    <lineage>
        <taxon>Bacteria</taxon>
        <taxon>Bacillati</taxon>
        <taxon>Actinomycetota</taxon>
        <taxon>Actinomycetes</taxon>
        <taxon>Micrococcales</taxon>
        <taxon>Dermacoccaceae</taxon>
        <taxon>Allobranchiibius</taxon>
    </lineage>
</organism>
<comment type="catalytic activity">
    <reaction evidence="1 7">
        <text>Cleavage of hydrophobic, N-terminal signal or leader sequences from secreted and periplasmic proteins.</text>
        <dbReference type="EC" id="3.4.21.89"/>
    </reaction>
</comment>
<dbReference type="SUPFAM" id="SSF51306">
    <property type="entry name" value="LexA/Signal peptidase"/>
    <property type="match status" value="1"/>
</dbReference>
<dbReference type="PANTHER" id="PTHR43390:SF1">
    <property type="entry name" value="CHLOROPLAST PROCESSING PEPTIDASE"/>
    <property type="match status" value="1"/>
</dbReference>
<evidence type="ECO:0000256" key="6">
    <source>
        <dbReference type="PIRSR" id="PIRSR600223-1"/>
    </source>
</evidence>
<feature type="region of interest" description="Disordered" evidence="8">
    <location>
        <begin position="1"/>
        <end position="42"/>
    </location>
</feature>
<reference evidence="10 11" key="1">
    <citation type="submission" date="2020-07" db="EMBL/GenBank/DDBJ databases">
        <title>Sequencing the genomes of 1000 actinobacteria strains.</title>
        <authorList>
            <person name="Klenk H.-P."/>
        </authorList>
    </citation>
    <scope>NUCLEOTIDE SEQUENCE [LARGE SCALE GENOMIC DNA]</scope>
    <source>
        <strain evidence="10 11">DSM 29531</strain>
    </source>
</reference>
<evidence type="ECO:0000256" key="4">
    <source>
        <dbReference type="ARBA" id="ARBA00013208"/>
    </source>
</evidence>
<evidence type="ECO:0000256" key="3">
    <source>
        <dbReference type="ARBA" id="ARBA00009370"/>
    </source>
</evidence>
<evidence type="ECO:0000313" key="11">
    <source>
        <dbReference type="Proteomes" id="UP000571817"/>
    </source>
</evidence>
<evidence type="ECO:0000256" key="8">
    <source>
        <dbReference type="SAM" id="MobiDB-lite"/>
    </source>
</evidence>
<accession>A0A853DDP8</accession>
<dbReference type="CDD" id="cd06530">
    <property type="entry name" value="S26_SPase_I"/>
    <property type="match status" value="1"/>
</dbReference>
<proteinExistence type="inferred from homology"/>
<dbReference type="PROSITE" id="PS00761">
    <property type="entry name" value="SPASE_I_3"/>
    <property type="match status" value="1"/>
</dbReference>
<dbReference type="NCBIfam" id="TIGR02227">
    <property type="entry name" value="sigpep_I_bact"/>
    <property type="match status" value="1"/>
</dbReference>
<dbReference type="GO" id="GO:0004252">
    <property type="term" value="F:serine-type endopeptidase activity"/>
    <property type="evidence" value="ECO:0007669"/>
    <property type="project" value="InterPro"/>
</dbReference>
<dbReference type="Pfam" id="PF10502">
    <property type="entry name" value="Peptidase_S26"/>
    <property type="match status" value="1"/>
</dbReference>
<gene>
    <name evidence="10" type="ORF">HNR15_001086</name>
</gene>
<feature type="transmembrane region" description="Helical" evidence="7">
    <location>
        <begin position="55"/>
        <end position="74"/>
    </location>
</feature>
<comment type="similarity">
    <text evidence="3 7">Belongs to the peptidase S26 family.</text>
</comment>